<keyword evidence="6" id="KW-1133">Transmembrane helix</keyword>
<reference evidence="12" key="1">
    <citation type="submission" date="2020-04" db="EMBL/GenBank/DDBJ databases">
        <title>Analysis of mating type loci in Filobasidium floriforme.</title>
        <authorList>
            <person name="Nowrousian M."/>
        </authorList>
    </citation>
    <scope>NUCLEOTIDE SEQUENCE</scope>
    <source>
        <strain evidence="12">CBS 6242</strain>
    </source>
</reference>
<dbReference type="InterPro" id="IPR011990">
    <property type="entry name" value="TPR-like_helical_dom_sf"/>
</dbReference>
<evidence type="ECO:0000256" key="9">
    <source>
        <dbReference type="ARBA" id="ARBA00038030"/>
    </source>
</evidence>
<evidence type="ECO:0000256" key="7">
    <source>
        <dbReference type="ARBA" id="ARBA00023128"/>
    </source>
</evidence>
<evidence type="ECO:0000313" key="12">
    <source>
        <dbReference type="EMBL" id="KAG7532109.1"/>
    </source>
</evidence>
<feature type="compositionally biased region" description="Basic and acidic residues" evidence="11">
    <location>
        <begin position="122"/>
        <end position="144"/>
    </location>
</feature>
<dbReference type="GO" id="GO:0030943">
    <property type="term" value="F:mitochondrion targeting sequence binding"/>
    <property type="evidence" value="ECO:0007669"/>
    <property type="project" value="TreeGrafter"/>
</dbReference>
<keyword evidence="4" id="KW-1000">Mitochondrion outer membrane</keyword>
<comment type="subcellular location">
    <subcellularLocation>
        <location evidence="1">Mitochondrion outer membrane</location>
        <topology evidence="1">Single-pass membrane protein</topology>
    </subcellularLocation>
</comment>
<sequence length="685" mass="76262">MAPPPLVPVAPPAPMPASSLPPSSIAPSNSLVSRTQRWVEENKYLVLGAAVVAAGGMGYYLYANQPPALVERNKEKTVGESSSDEDARSNVPGRTSQKSKKKKKSKSKKSSSTGKSDQGPLLEERDPEEVKRLQEARREEESRNKQSVTSTSTSSTTTTETKSSSSEPAEKPSYLEGIPEKNELYRISAEERKKFATMLKNRGNKLYAQKHYDDAAACYTHALEVAVVEEAVYYSNRAACWQNMTPPRYEQVLDDCDKALKLDPAYVKALNRRATAFENLGRDEEALRDFTATTIMERFQNASAGESVERVLKKISTKKAEEIMKAREPKLPSTTFVSSYLGAFRPQPKLTPPVLPSDSVNTGNNTLKLATEAEGAGDYTRAFILCNEAIEQGVSADWVDGQAFAYNMRGTYKFMVGDTPGAKADFEKSLDLKPDYVQSLVKVASVHMEMGDAAGAFGDFEAAIRHNANDPDIYYHRGQLYFITSEYEKAAADYDKSIELDKDFVFSHVQKAVCEYKVGKVRESMVAFRKILKDFPQRSEPFNYYGELLLDQQRFEDAVNQFGLAIEQEQSKSNGVKNVLPWVNKALGVFQWKQDMPQAEDLCKEALEMDPECDVAIATLAQLSLQQGKISEAIDWFEKSAKLARTEVELTTAITYEHASRAQLSFLQNYPQMAEKLGQLASQLS</sequence>
<evidence type="ECO:0000313" key="13">
    <source>
        <dbReference type="Proteomes" id="UP000812966"/>
    </source>
</evidence>
<name>A0A8K0JLG9_9TREE</name>
<evidence type="ECO:0000256" key="5">
    <source>
        <dbReference type="ARBA" id="ARBA00022803"/>
    </source>
</evidence>
<evidence type="ECO:0000256" key="3">
    <source>
        <dbReference type="ARBA" id="ARBA00022737"/>
    </source>
</evidence>
<feature type="compositionally biased region" description="Pro residues" evidence="11">
    <location>
        <begin position="1"/>
        <end position="15"/>
    </location>
</feature>
<dbReference type="Proteomes" id="UP000812966">
    <property type="component" value="Unassembled WGS sequence"/>
</dbReference>
<feature type="repeat" description="TPR" evidence="10">
    <location>
        <begin position="471"/>
        <end position="504"/>
    </location>
</feature>
<feature type="compositionally biased region" description="Low complexity" evidence="11">
    <location>
        <begin position="149"/>
        <end position="167"/>
    </location>
</feature>
<keyword evidence="7" id="KW-0496">Mitochondrion</keyword>
<feature type="compositionally biased region" description="Low complexity" evidence="11">
    <location>
        <begin position="16"/>
        <end position="28"/>
    </location>
</feature>
<dbReference type="Pfam" id="PF00515">
    <property type="entry name" value="TPR_1"/>
    <property type="match status" value="1"/>
</dbReference>
<dbReference type="SMART" id="SM00028">
    <property type="entry name" value="TPR"/>
    <property type="match status" value="10"/>
</dbReference>
<comment type="similarity">
    <text evidence="9">Belongs to the Tom70 family.</text>
</comment>
<dbReference type="PROSITE" id="PS50005">
    <property type="entry name" value="TPR"/>
    <property type="match status" value="2"/>
</dbReference>
<keyword evidence="13" id="KW-1185">Reference proteome</keyword>
<organism evidence="12 13">
    <name type="scientific">Filobasidium floriforme</name>
    <dbReference type="NCBI Taxonomy" id="5210"/>
    <lineage>
        <taxon>Eukaryota</taxon>
        <taxon>Fungi</taxon>
        <taxon>Dikarya</taxon>
        <taxon>Basidiomycota</taxon>
        <taxon>Agaricomycotina</taxon>
        <taxon>Tremellomycetes</taxon>
        <taxon>Filobasidiales</taxon>
        <taxon>Filobasidiaceae</taxon>
        <taxon>Filobasidium</taxon>
    </lineage>
</organism>
<dbReference type="EMBL" id="JABELV010000074">
    <property type="protein sequence ID" value="KAG7532109.1"/>
    <property type="molecule type" value="Genomic_DNA"/>
</dbReference>
<feature type="region of interest" description="Disordered" evidence="11">
    <location>
        <begin position="72"/>
        <end position="177"/>
    </location>
</feature>
<gene>
    <name evidence="12" type="ORF">FFLO_03851</name>
</gene>
<dbReference type="PANTHER" id="PTHR46208">
    <property type="entry name" value="MITOCHONDRIAL IMPORT RECEPTOR SUBUNIT TOM70"/>
    <property type="match status" value="1"/>
</dbReference>
<feature type="compositionally biased region" description="Basic residues" evidence="11">
    <location>
        <begin position="97"/>
        <end position="109"/>
    </location>
</feature>
<dbReference type="GO" id="GO:0045039">
    <property type="term" value="P:protein insertion into mitochondrial inner membrane"/>
    <property type="evidence" value="ECO:0007669"/>
    <property type="project" value="TreeGrafter"/>
</dbReference>
<comment type="caution">
    <text evidence="12">The sequence shown here is derived from an EMBL/GenBank/DDBJ whole genome shotgun (WGS) entry which is preliminary data.</text>
</comment>
<evidence type="ECO:0000256" key="4">
    <source>
        <dbReference type="ARBA" id="ARBA00022787"/>
    </source>
</evidence>
<keyword evidence="2" id="KW-0812">Transmembrane</keyword>
<dbReference type="Pfam" id="PF14559">
    <property type="entry name" value="TPR_19"/>
    <property type="match status" value="1"/>
</dbReference>
<feature type="region of interest" description="Disordered" evidence="11">
    <location>
        <begin position="1"/>
        <end position="32"/>
    </location>
</feature>
<keyword evidence="3" id="KW-0677">Repeat</keyword>
<dbReference type="InterPro" id="IPR019734">
    <property type="entry name" value="TPR_rpt"/>
</dbReference>
<dbReference type="SUPFAM" id="SSF48452">
    <property type="entry name" value="TPR-like"/>
    <property type="match status" value="3"/>
</dbReference>
<feature type="repeat" description="TPR" evidence="10">
    <location>
        <begin position="403"/>
        <end position="436"/>
    </location>
</feature>
<dbReference type="AlphaFoldDB" id="A0A8K0JLG9"/>
<proteinExistence type="inferred from homology"/>
<dbReference type="Gene3D" id="1.25.40.10">
    <property type="entry name" value="Tetratricopeptide repeat domain"/>
    <property type="match status" value="2"/>
</dbReference>
<dbReference type="GO" id="GO:0030150">
    <property type="term" value="P:protein import into mitochondrial matrix"/>
    <property type="evidence" value="ECO:0007669"/>
    <property type="project" value="TreeGrafter"/>
</dbReference>
<dbReference type="GO" id="GO:0008320">
    <property type="term" value="F:protein transmembrane transporter activity"/>
    <property type="evidence" value="ECO:0007669"/>
    <property type="project" value="TreeGrafter"/>
</dbReference>
<evidence type="ECO:0000256" key="11">
    <source>
        <dbReference type="SAM" id="MobiDB-lite"/>
    </source>
</evidence>
<accession>A0A8K0JLG9</accession>
<keyword evidence="5 10" id="KW-0802">TPR repeat</keyword>
<evidence type="ECO:0000256" key="1">
    <source>
        <dbReference type="ARBA" id="ARBA00004572"/>
    </source>
</evidence>
<protein>
    <submittedName>
        <fullName evidence="12">Uncharacterized protein</fullName>
    </submittedName>
</protein>
<dbReference type="OrthoDB" id="2942533at2759"/>
<dbReference type="PANTHER" id="PTHR46208:SF1">
    <property type="entry name" value="MITOCHONDRIAL IMPORT RECEPTOR SUBUNIT TOM70"/>
    <property type="match status" value="1"/>
</dbReference>
<keyword evidence="8" id="KW-0472">Membrane</keyword>
<evidence type="ECO:0000256" key="10">
    <source>
        <dbReference type="PROSITE-ProRule" id="PRU00339"/>
    </source>
</evidence>
<dbReference type="GO" id="GO:0005741">
    <property type="term" value="C:mitochondrial outer membrane"/>
    <property type="evidence" value="ECO:0007669"/>
    <property type="project" value="UniProtKB-SubCell"/>
</dbReference>
<evidence type="ECO:0000256" key="2">
    <source>
        <dbReference type="ARBA" id="ARBA00022692"/>
    </source>
</evidence>
<evidence type="ECO:0000256" key="8">
    <source>
        <dbReference type="ARBA" id="ARBA00023136"/>
    </source>
</evidence>
<evidence type="ECO:0000256" key="6">
    <source>
        <dbReference type="ARBA" id="ARBA00022989"/>
    </source>
</evidence>